<dbReference type="AlphaFoldDB" id="A0A085NPY8"/>
<proteinExistence type="predicted"/>
<evidence type="ECO:0000313" key="3">
    <source>
        <dbReference type="EMBL" id="KFD52747.1"/>
    </source>
</evidence>
<dbReference type="SUPFAM" id="SSF57184">
    <property type="entry name" value="Growth factor receptor domain"/>
    <property type="match status" value="1"/>
</dbReference>
<evidence type="ECO:0000313" key="5">
    <source>
        <dbReference type="Proteomes" id="UP000030764"/>
    </source>
</evidence>
<dbReference type="EMBL" id="KL367482">
    <property type="protein sequence ID" value="KFD71534.1"/>
    <property type="molecule type" value="Genomic_DNA"/>
</dbReference>
<name>A0A085NPY8_9BILA</name>
<organism evidence="4">
    <name type="scientific">Trichuris suis</name>
    <name type="common">pig whipworm</name>
    <dbReference type="NCBI Taxonomy" id="68888"/>
    <lineage>
        <taxon>Eukaryota</taxon>
        <taxon>Metazoa</taxon>
        <taxon>Ecdysozoa</taxon>
        <taxon>Nematoda</taxon>
        <taxon>Enoplea</taxon>
        <taxon>Dorylaimia</taxon>
        <taxon>Trichinellida</taxon>
        <taxon>Trichuridae</taxon>
        <taxon>Trichuris</taxon>
    </lineage>
</organism>
<evidence type="ECO:0000259" key="2">
    <source>
        <dbReference type="Pfam" id="PF01683"/>
    </source>
</evidence>
<reference evidence="4 5" key="1">
    <citation type="journal article" date="2014" name="Nat. Genet.">
        <title>Genome and transcriptome of the porcine whipworm Trichuris suis.</title>
        <authorList>
            <person name="Jex A.R."/>
            <person name="Nejsum P."/>
            <person name="Schwarz E.M."/>
            <person name="Hu L."/>
            <person name="Young N.D."/>
            <person name="Hall R.S."/>
            <person name="Korhonen P.K."/>
            <person name="Liao S."/>
            <person name="Thamsborg S."/>
            <person name="Xia J."/>
            <person name="Xu P."/>
            <person name="Wang S."/>
            <person name="Scheerlinck J.P."/>
            <person name="Hofmann A."/>
            <person name="Sternberg P.W."/>
            <person name="Wang J."/>
            <person name="Gasser R.B."/>
        </authorList>
    </citation>
    <scope>NUCLEOTIDE SEQUENCE [LARGE SCALE GENOMIC DNA]</scope>
    <source>
        <strain evidence="4">DCEP-RM93F</strain>
        <strain evidence="3">DCEP-RM93M</strain>
    </source>
</reference>
<feature type="domain" description="EB" evidence="2">
    <location>
        <begin position="41"/>
        <end position="96"/>
    </location>
</feature>
<sequence>MQALTMKILICSSFVALILFGFSQAQYGGYLYPAVNFIYQCPSGFARHNGVCIPIQFIQAKPGQPCHSMTECTGGAVCVGGICRCLPGLFPSQGVCILPPAYMYG</sequence>
<keyword evidence="5" id="KW-1185">Reference proteome</keyword>
<dbReference type="InterPro" id="IPR009030">
    <property type="entry name" value="Growth_fac_rcpt_cys_sf"/>
</dbReference>
<accession>A0A085NPY8</accession>
<feature type="signal peptide" evidence="1">
    <location>
        <begin position="1"/>
        <end position="25"/>
    </location>
</feature>
<feature type="chain" id="PRO_5007379614" description="EB domain-containing protein" evidence="1">
    <location>
        <begin position="26"/>
        <end position="105"/>
    </location>
</feature>
<protein>
    <recommendedName>
        <fullName evidence="2">EB domain-containing protein</fullName>
    </recommendedName>
</protein>
<dbReference type="Proteomes" id="UP000030764">
    <property type="component" value="Unassembled WGS sequence"/>
</dbReference>
<dbReference type="Pfam" id="PF01683">
    <property type="entry name" value="EB"/>
    <property type="match status" value="1"/>
</dbReference>
<dbReference type="Proteomes" id="UP000030758">
    <property type="component" value="Unassembled WGS sequence"/>
</dbReference>
<dbReference type="InterPro" id="IPR006149">
    <property type="entry name" value="EB_dom"/>
</dbReference>
<keyword evidence="1" id="KW-0732">Signal</keyword>
<evidence type="ECO:0000256" key="1">
    <source>
        <dbReference type="SAM" id="SignalP"/>
    </source>
</evidence>
<dbReference type="EMBL" id="KL363224">
    <property type="protein sequence ID" value="KFD52747.1"/>
    <property type="molecule type" value="Genomic_DNA"/>
</dbReference>
<evidence type="ECO:0000313" key="4">
    <source>
        <dbReference type="EMBL" id="KFD71534.1"/>
    </source>
</evidence>
<gene>
    <name evidence="3" type="ORF">M513_06403</name>
    <name evidence="4" type="ORF">M514_06403</name>
</gene>